<evidence type="ECO:0000256" key="2">
    <source>
        <dbReference type="SAM" id="Phobius"/>
    </source>
</evidence>
<dbReference type="EMBL" id="MGGR01000009">
    <property type="protein sequence ID" value="OGM34132.1"/>
    <property type="molecule type" value="Genomic_DNA"/>
</dbReference>
<sequence length="229" mass="26039">MSIDDPTMVYVLSLVIVAFTLLTIALVVLYIRLLLRYQNAKEIAEKSTGVEDLEETQKKAKAMIEEARVKAGEVITQAELFTANQKNVLLEEINKATHTYADKYQAALKFAEDEAVRMISSIPHQVKSEVMVRIEKFTSGVDTELLNAQKSIQAAVKETYQKAEVEVENYKLERLKQVDESIMKMVEEVSRRVLAKEITADEHEKLVLKALEKAKEENVLVRQEKPAEK</sequence>
<organism evidence="3 4">
    <name type="scientific">Candidatus Woesebacteria bacterium RIFCSPHIGHO2_02_FULL_39_13</name>
    <dbReference type="NCBI Taxonomy" id="1802505"/>
    <lineage>
        <taxon>Bacteria</taxon>
        <taxon>Candidatus Woeseibacteriota</taxon>
    </lineage>
</organism>
<protein>
    <submittedName>
        <fullName evidence="3">Uncharacterized protein</fullName>
    </submittedName>
</protein>
<evidence type="ECO:0000313" key="4">
    <source>
        <dbReference type="Proteomes" id="UP000177169"/>
    </source>
</evidence>
<reference evidence="3 4" key="1">
    <citation type="journal article" date="2016" name="Nat. Commun.">
        <title>Thousands of microbial genomes shed light on interconnected biogeochemical processes in an aquifer system.</title>
        <authorList>
            <person name="Anantharaman K."/>
            <person name="Brown C.T."/>
            <person name="Hug L.A."/>
            <person name="Sharon I."/>
            <person name="Castelle C.J."/>
            <person name="Probst A.J."/>
            <person name="Thomas B.C."/>
            <person name="Singh A."/>
            <person name="Wilkins M.J."/>
            <person name="Karaoz U."/>
            <person name="Brodie E.L."/>
            <person name="Williams K.H."/>
            <person name="Hubbard S.S."/>
            <person name="Banfield J.F."/>
        </authorList>
    </citation>
    <scope>NUCLEOTIDE SEQUENCE [LARGE SCALE GENOMIC DNA]</scope>
</reference>
<comment type="caution">
    <text evidence="3">The sequence shown here is derived from an EMBL/GenBank/DDBJ whole genome shotgun (WGS) entry which is preliminary data.</text>
</comment>
<keyword evidence="2" id="KW-1133">Transmembrane helix</keyword>
<keyword evidence="1" id="KW-0175">Coiled coil</keyword>
<gene>
    <name evidence="3" type="ORF">A3D01_00165</name>
</gene>
<proteinExistence type="predicted"/>
<keyword evidence="2" id="KW-0472">Membrane</keyword>
<dbReference type="AlphaFoldDB" id="A0A1F7Z3F1"/>
<accession>A0A1F7Z3F1</accession>
<dbReference type="STRING" id="1802505.A3D01_00165"/>
<feature type="coiled-coil region" evidence="1">
    <location>
        <begin position="153"/>
        <end position="180"/>
    </location>
</feature>
<evidence type="ECO:0000313" key="3">
    <source>
        <dbReference type="EMBL" id="OGM34132.1"/>
    </source>
</evidence>
<dbReference type="Proteomes" id="UP000177169">
    <property type="component" value="Unassembled WGS sequence"/>
</dbReference>
<evidence type="ECO:0000256" key="1">
    <source>
        <dbReference type="SAM" id="Coils"/>
    </source>
</evidence>
<name>A0A1F7Z3F1_9BACT</name>
<keyword evidence="2" id="KW-0812">Transmembrane</keyword>
<feature type="transmembrane region" description="Helical" evidence="2">
    <location>
        <begin position="12"/>
        <end position="31"/>
    </location>
</feature>